<protein>
    <submittedName>
        <fullName evidence="2">Uncharacterized protein</fullName>
    </submittedName>
</protein>
<dbReference type="AlphaFoldDB" id="K0S0Q8"/>
<feature type="compositionally biased region" description="Basic and acidic residues" evidence="1">
    <location>
        <begin position="27"/>
        <end position="37"/>
    </location>
</feature>
<evidence type="ECO:0000313" key="3">
    <source>
        <dbReference type="Proteomes" id="UP000266841"/>
    </source>
</evidence>
<accession>K0S0Q8</accession>
<keyword evidence="3" id="KW-1185">Reference proteome</keyword>
<dbReference type="EMBL" id="AGNL01023984">
    <property type="protein sequence ID" value="EJK58915.1"/>
    <property type="molecule type" value="Genomic_DNA"/>
</dbReference>
<feature type="region of interest" description="Disordered" evidence="1">
    <location>
        <begin position="27"/>
        <end position="65"/>
    </location>
</feature>
<feature type="non-terminal residue" evidence="2">
    <location>
        <position position="1"/>
    </location>
</feature>
<proteinExistence type="predicted"/>
<sequence length="65" mass="7071">RQAHDVARVEREAGVVRAVVRPVRGGRDGVRAEDGVRQRRPLPGRQGCGQLAPGSGRMKSRLRSS</sequence>
<gene>
    <name evidence="2" type="ORF">THAOC_20923</name>
</gene>
<name>K0S0Q8_THAOC</name>
<evidence type="ECO:0000256" key="1">
    <source>
        <dbReference type="SAM" id="MobiDB-lite"/>
    </source>
</evidence>
<comment type="caution">
    <text evidence="2">The sequence shown here is derived from an EMBL/GenBank/DDBJ whole genome shotgun (WGS) entry which is preliminary data.</text>
</comment>
<reference evidence="2 3" key="1">
    <citation type="journal article" date="2012" name="Genome Biol.">
        <title>Genome and low-iron response of an oceanic diatom adapted to chronic iron limitation.</title>
        <authorList>
            <person name="Lommer M."/>
            <person name="Specht M."/>
            <person name="Roy A.S."/>
            <person name="Kraemer L."/>
            <person name="Andreson R."/>
            <person name="Gutowska M.A."/>
            <person name="Wolf J."/>
            <person name="Bergner S.V."/>
            <person name="Schilhabel M.B."/>
            <person name="Klostermeier U.C."/>
            <person name="Beiko R.G."/>
            <person name="Rosenstiel P."/>
            <person name="Hippler M."/>
            <person name="Laroche J."/>
        </authorList>
    </citation>
    <scope>NUCLEOTIDE SEQUENCE [LARGE SCALE GENOMIC DNA]</scope>
    <source>
        <strain evidence="2 3">CCMP1005</strain>
    </source>
</reference>
<evidence type="ECO:0000313" key="2">
    <source>
        <dbReference type="EMBL" id="EJK58915.1"/>
    </source>
</evidence>
<organism evidence="2 3">
    <name type="scientific">Thalassiosira oceanica</name>
    <name type="common">Marine diatom</name>
    <dbReference type="NCBI Taxonomy" id="159749"/>
    <lineage>
        <taxon>Eukaryota</taxon>
        <taxon>Sar</taxon>
        <taxon>Stramenopiles</taxon>
        <taxon>Ochrophyta</taxon>
        <taxon>Bacillariophyta</taxon>
        <taxon>Coscinodiscophyceae</taxon>
        <taxon>Thalassiosirophycidae</taxon>
        <taxon>Thalassiosirales</taxon>
        <taxon>Thalassiosiraceae</taxon>
        <taxon>Thalassiosira</taxon>
    </lineage>
</organism>
<dbReference type="Proteomes" id="UP000266841">
    <property type="component" value="Unassembled WGS sequence"/>
</dbReference>